<proteinExistence type="predicted"/>
<sequence length="56" mass="6113">MYKVICCILLQSAIVYGMSSCLEIQSPGVSCMVLTPVVDCGTYDLYNSTNELNVDD</sequence>
<comment type="caution">
    <text evidence="1">The sequence shown here is derived from an EMBL/GenBank/DDBJ whole genome shotgun (WGS) entry which is preliminary data.</text>
</comment>
<evidence type="ECO:0000313" key="1">
    <source>
        <dbReference type="EMBL" id="KKL64185.1"/>
    </source>
</evidence>
<gene>
    <name evidence="1" type="ORF">LCGC14_2167580</name>
</gene>
<dbReference type="PROSITE" id="PS51257">
    <property type="entry name" value="PROKAR_LIPOPROTEIN"/>
    <property type="match status" value="1"/>
</dbReference>
<reference evidence="1" key="1">
    <citation type="journal article" date="2015" name="Nature">
        <title>Complex archaea that bridge the gap between prokaryotes and eukaryotes.</title>
        <authorList>
            <person name="Spang A."/>
            <person name="Saw J.H."/>
            <person name="Jorgensen S.L."/>
            <person name="Zaremba-Niedzwiedzka K."/>
            <person name="Martijn J."/>
            <person name="Lind A.E."/>
            <person name="van Eijk R."/>
            <person name="Schleper C."/>
            <person name="Guy L."/>
            <person name="Ettema T.J."/>
        </authorList>
    </citation>
    <scope>NUCLEOTIDE SEQUENCE</scope>
</reference>
<accession>A0A0F9G3M3</accession>
<feature type="non-terminal residue" evidence="1">
    <location>
        <position position="56"/>
    </location>
</feature>
<name>A0A0F9G3M3_9ZZZZ</name>
<dbReference type="EMBL" id="LAZR01027923">
    <property type="protein sequence ID" value="KKL64185.1"/>
    <property type="molecule type" value="Genomic_DNA"/>
</dbReference>
<protein>
    <submittedName>
        <fullName evidence="1">Uncharacterized protein</fullName>
    </submittedName>
</protein>
<dbReference type="AlphaFoldDB" id="A0A0F9G3M3"/>
<organism evidence="1">
    <name type="scientific">marine sediment metagenome</name>
    <dbReference type="NCBI Taxonomy" id="412755"/>
    <lineage>
        <taxon>unclassified sequences</taxon>
        <taxon>metagenomes</taxon>
        <taxon>ecological metagenomes</taxon>
    </lineage>
</organism>